<name>A0A3D9V9V5_THECX</name>
<feature type="transmembrane region" description="Helical" evidence="1">
    <location>
        <begin position="199"/>
        <end position="218"/>
    </location>
</feature>
<dbReference type="Proteomes" id="UP000256485">
    <property type="component" value="Unassembled WGS sequence"/>
</dbReference>
<feature type="transmembrane region" description="Helical" evidence="1">
    <location>
        <begin position="287"/>
        <end position="309"/>
    </location>
</feature>
<feature type="transmembrane region" description="Helical" evidence="1">
    <location>
        <begin position="63"/>
        <end position="81"/>
    </location>
</feature>
<feature type="transmembrane region" description="Helical" evidence="1">
    <location>
        <begin position="93"/>
        <end position="110"/>
    </location>
</feature>
<feature type="transmembrane region" description="Helical" evidence="1">
    <location>
        <begin position="224"/>
        <end position="242"/>
    </location>
</feature>
<accession>A0A3D9V9V5</accession>
<feature type="transmembrane region" description="Helical" evidence="1">
    <location>
        <begin position="116"/>
        <end position="134"/>
    </location>
</feature>
<feature type="transmembrane region" description="Helical" evidence="1">
    <location>
        <begin position="168"/>
        <end position="187"/>
    </location>
</feature>
<feature type="transmembrane region" description="Helical" evidence="1">
    <location>
        <begin position="141"/>
        <end position="162"/>
    </location>
</feature>
<keyword evidence="3" id="KW-1185">Reference proteome</keyword>
<feature type="transmembrane region" description="Helical" evidence="1">
    <location>
        <begin position="352"/>
        <end position="373"/>
    </location>
</feature>
<dbReference type="EMBL" id="QTUC01000001">
    <property type="protein sequence ID" value="REF36940.1"/>
    <property type="molecule type" value="Genomic_DNA"/>
</dbReference>
<evidence type="ECO:0000256" key="1">
    <source>
        <dbReference type="SAM" id="Phobius"/>
    </source>
</evidence>
<feature type="transmembrane region" description="Helical" evidence="1">
    <location>
        <begin position="321"/>
        <end position="340"/>
    </location>
</feature>
<proteinExistence type="predicted"/>
<dbReference type="RefSeq" id="WP_211310587.1">
    <property type="nucleotide sequence ID" value="NZ_QTUC01000001.1"/>
</dbReference>
<gene>
    <name evidence="2" type="ORF">DFJ64_2376</name>
</gene>
<keyword evidence="1" id="KW-0812">Transmembrane</keyword>
<keyword evidence="1" id="KW-1133">Transmembrane helix</keyword>
<feature type="transmembrane region" description="Helical" evidence="1">
    <location>
        <begin position="254"/>
        <end position="275"/>
    </location>
</feature>
<evidence type="ECO:0000313" key="3">
    <source>
        <dbReference type="Proteomes" id="UP000256485"/>
    </source>
</evidence>
<reference evidence="2 3" key="1">
    <citation type="submission" date="2018-08" db="EMBL/GenBank/DDBJ databases">
        <title>Sequencing the genomes of 1000 actinobacteria strains.</title>
        <authorList>
            <person name="Klenk H.-P."/>
        </authorList>
    </citation>
    <scope>NUCLEOTIDE SEQUENCE [LARGE SCALE GENOMIC DNA]</scope>
    <source>
        <strain evidence="2 3">DSM 22891</strain>
    </source>
</reference>
<protein>
    <recommendedName>
        <fullName evidence="4">YndJ-like protein</fullName>
    </recommendedName>
</protein>
<sequence>MTSAPRIDTADTVRRANAARPQRRSSRASALLALPGAVALLAGLDAALLLLDLPAPVTAARLRDVHGVLLVLGFVGCVVALERAVALRAAPGFVAPGLLGLGAVALVTPLPGTLGGTALLLGTLALVAVYVPLWRRQRGDVVLVQILGAVLAAGAATLWLGGVPVPHLIPWLAGFVVLTVAAERVELARIAVPASTERGVLLASGAVTVATVAALLWPRVGYPALGLAVLGLTGWLASHDVARRTLRGHGLARFTAGCVLEAYAWLAVAAVSWLVGGPVFDGERYDAVVHAVFLGFTISMIMAHAPMVLPAVLRIPLTFHPVLAAPAALLHLSLVLRLWVGDALHVTAAWRVGGALNIVAVLAFAVLMAWSAVTTSQSSQSKRSAR</sequence>
<keyword evidence="1" id="KW-0472">Membrane</keyword>
<dbReference type="AlphaFoldDB" id="A0A3D9V9V5"/>
<evidence type="ECO:0008006" key="4">
    <source>
        <dbReference type="Google" id="ProtNLM"/>
    </source>
</evidence>
<feature type="transmembrane region" description="Helical" evidence="1">
    <location>
        <begin position="30"/>
        <end position="51"/>
    </location>
</feature>
<organism evidence="2 3">
    <name type="scientific">Thermasporomyces composti</name>
    <dbReference type="NCBI Taxonomy" id="696763"/>
    <lineage>
        <taxon>Bacteria</taxon>
        <taxon>Bacillati</taxon>
        <taxon>Actinomycetota</taxon>
        <taxon>Actinomycetes</taxon>
        <taxon>Propionibacteriales</taxon>
        <taxon>Nocardioidaceae</taxon>
        <taxon>Thermasporomyces</taxon>
    </lineage>
</organism>
<comment type="caution">
    <text evidence="2">The sequence shown here is derived from an EMBL/GenBank/DDBJ whole genome shotgun (WGS) entry which is preliminary data.</text>
</comment>
<evidence type="ECO:0000313" key="2">
    <source>
        <dbReference type="EMBL" id="REF36940.1"/>
    </source>
</evidence>